<dbReference type="AlphaFoldDB" id="A0A1B6QKL6"/>
<reference evidence="2 3" key="1">
    <citation type="journal article" date="2009" name="Nature">
        <title>The Sorghum bicolor genome and the diversification of grasses.</title>
        <authorList>
            <person name="Paterson A.H."/>
            <person name="Bowers J.E."/>
            <person name="Bruggmann R."/>
            <person name="Dubchak I."/>
            <person name="Grimwood J."/>
            <person name="Gundlach H."/>
            <person name="Haberer G."/>
            <person name="Hellsten U."/>
            <person name="Mitros T."/>
            <person name="Poliakov A."/>
            <person name="Schmutz J."/>
            <person name="Spannagl M."/>
            <person name="Tang H."/>
            <person name="Wang X."/>
            <person name="Wicker T."/>
            <person name="Bharti A.K."/>
            <person name="Chapman J."/>
            <person name="Feltus F.A."/>
            <person name="Gowik U."/>
            <person name="Grigoriev I.V."/>
            <person name="Lyons E."/>
            <person name="Maher C.A."/>
            <person name="Martis M."/>
            <person name="Narechania A."/>
            <person name="Otillar R.P."/>
            <person name="Penning B.W."/>
            <person name="Salamov A.A."/>
            <person name="Wang Y."/>
            <person name="Zhang L."/>
            <person name="Carpita N.C."/>
            <person name="Freeling M."/>
            <person name="Gingle A.R."/>
            <person name="Hash C.T."/>
            <person name="Keller B."/>
            <person name="Klein P."/>
            <person name="Kresovich S."/>
            <person name="McCann M.C."/>
            <person name="Ming R."/>
            <person name="Peterson D.G."/>
            <person name="Mehboob-ur-Rahman"/>
            <person name="Ware D."/>
            <person name="Westhoff P."/>
            <person name="Mayer K.F."/>
            <person name="Messing J."/>
            <person name="Rokhsar D.S."/>
        </authorList>
    </citation>
    <scope>NUCLEOTIDE SEQUENCE [LARGE SCALE GENOMIC DNA]</scope>
    <source>
        <strain evidence="3">cv. BTx623</strain>
    </source>
</reference>
<keyword evidence="3" id="KW-1185">Reference proteome</keyword>
<feature type="compositionally biased region" description="Low complexity" evidence="1">
    <location>
        <begin position="124"/>
        <end position="133"/>
    </location>
</feature>
<protein>
    <submittedName>
        <fullName evidence="2">Uncharacterized protein</fullName>
    </submittedName>
</protein>
<dbReference type="Gramene" id="KXG38449">
    <property type="protein sequence ID" value="KXG38449"/>
    <property type="gene ID" value="SORBI_3001G235600"/>
</dbReference>
<accession>A0A1B6QKL6</accession>
<reference evidence="3" key="2">
    <citation type="journal article" date="2018" name="Plant J.">
        <title>The Sorghum bicolor reference genome: improved assembly, gene annotations, a transcriptome atlas, and signatures of genome organization.</title>
        <authorList>
            <person name="McCormick R.F."/>
            <person name="Truong S.K."/>
            <person name="Sreedasyam A."/>
            <person name="Jenkins J."/>
            <person name="Shu S."/>
            <person name="Sims D."/>
            <person name="Kennedy M."/>
            <person name="Amirebrahimi M."/>
            <person name="Weers B.D."/>
            <person name="McKinley B."/>
            <person name="Mattison A."/>
            <person name="Morishige D.T."/>
            <person name="Grimwood J."/>
            <person name="Schmutz J."/>
            <person name="Mullet J.E."/>
        </authorList>
    </citation>
    <scope>NUCLEOTIDE SEQUENCE [LARGE SCALE GENOMIC DNA]</scope>
    <source>
        <strain evidence="3">cv. BTx623</strain>
    </source>
</reference>
<evidence type="ECO:0000313" key="2">
    <source>
        <dbReference type="EMBL" id="KXG38449.1"/>
    </source>
</evidence>
<feature type="region of interest" description="Disordered" evidence="1">
    <location>
        <begin position="111"/>
        <end position="141"/>
    </location>
</feature>
<dbReference type="Proteomes" id="UP000000768">
    <property type="component" value="Chromosome 1"/>
</dbReference>
<evidence type="ECO:0000313" key="3">
    <source>
        <dbReference type="Proteomes" id="UP000000768"/>
    </source>
</evidence>
<feature type="region of interest" description="Disordered" evidence="1">
    <location>
        <begin position="71"/>
        <end position="94"/>
    </location>
</feature>
<proteinExistence type="predicted"/>
<sequence length="141" mass="15745">MSAGHAAAEAAAGAGVRCRAGSRTWPWRQDEAVCRRRRRGQTPRHTHSAQWNVTKGKVTIAVCAATNQHLNRTTEHRAGDSGSRTRPRDAWAGHGKRVVRKCVFSFSLLPLPPSNRSRRRRCRPAALWPLPSRSPRPRRTG</sequence>
<organism evidence="2 3">
    <name type="scientific">Sorghum bicolor</name>
    <name type="common">Sorghum</name>
    <name type="synonym">Sorghum vulgare</name>
    <dbReference type="NCBI Taxonomy" id="4558"/>
    <lineage>
        <taxon>Eukaryota</taxon>
        <taxon>Viridiplantae</taxon>
        <taxon>Streptophyta</taxon>
        <taxon>Embryophyta</taxon>
        <taxon>Tracheophyta</taxon>
        <taxon>Spermatophyta</taxon>
        <taxon>Magnoliopsida</taxon>
        <taxon>Liliopsida</taxon>
        <taxon>Poales</taxon>
        <taxon>Poaceae</taxon>
        <taxon>PACMAD clade</taxon>
        <taxon>Panicoideae</taxon>
        <taxon>Andropogonodae</taxon>
        <taxon>Andropogoneae</taxon>
        <taxon>Sorghinae</taxon>
        <taxon>Sorghum</taxon>
    </lineage>
</organism>
<dbReference type="EMBL" id="CM000760">
    <property type="protein sequence ID" value="KXG38449.1"/>
    <property type="molecule type" value="Genomic_DNA"/>
</dbReference>
<name>A0A1B6QKL6_SORBI</name>
<evidence type="ECO:0000256" key="1">
    <source>
        <dbReference type="SAM" id="MobiDB-lite"/>
    </source>
</evidence>
<dbReference type="InParanoid" id="A0A1B6QKL6"/>
<gene>
    <name evidence="2" type="ORF">SORBI_3001G235600</name>
</gene>